<organism evidence="1 2">
    <name type="scientific">Erythranthe guttata</name>
    <name type="common">Yellow monkey flower</name>
    <name type="synonym">Mimulus guttatus</name>
    <dbReference type="NCBI Taxonomy" id="4155"/>
    <lineage>
        <taxon>Eukaryota</taxon>
        <taxon>Viridiplantae</taxon>
        <taxon>Streptophyta</taxon>
        <taxon>Embryophyta</taxon>
        <taxon>Tracheophyta</taxon>
        <taxon>Spermatophyta</taxon>
        <taxon>Magnoliopsida</taxon>
        <taxon>eudicotyledons</taxon>
        <taxon>Gunneridae</taxon>
        <taxon>Pentapetalae</taxon>
        <taxon>asterids</taxon>
        <taxon>lamiids</taxon>
        <taxon>Lamiales</taxon>
        <taxon>Phrymaceae</taxon>
        <taxon>Erythranthe</taxon>
    </lineage>
</organism>
<dbReference type="EMBL" id="KI630214">
    <property type="protein sequence ID" value="EYU44511.1"/>
    <property type="molecule type" value="Genomic_DNA"/>
</dbReference>
<gene>
    <name evidence="1" type="ORF">MIMGU_mgv1a0180272mg</name>
</gene>
<protein>
    <submittedName>
        <fullName evidence="1">Uncharacterized protein</fullName>
    </submittedName>
</protein>
<accession>A0A022RX29</accession>
<sequence length="39" mass="4510">GEPHSAYEGDSFYGGMEKALNFADYQVLRSYGFLHPEYY</sequence>
<feature type="non-terminal residue" evidence="1">
    <location>
        <position position="1"/>
    </location>
</feature>
<dbReference type="Proteomes" id="UP000030748">
    <property type="component" value="Unassembled WGS sequence"/>
</dbReference>
<evidence type="ECO:0000313" key="1">
    <source>
        <dbReference type="EMBL" id="EYU44511.1"/>
    </source>
</evidence>
<reference evidence="1 2" key="1">
    <citation type="journal article" date="2013" name="Proc. Natl. Acad. Sci. U.S.A.">
        <title>Fine-scale variation in meiotic recombination in Mimulus inferred from population shotgun sequencing.</title>
        <authorList>
            <person name="Hellsten U."/>
            <person name="Wright K.M."/>
            <person name="Jenkins J."/>
            <person name="Shu S."/>
            <person name="Yuan Y."/>
            <person name="Wessler S.R."/>
            <person name="Schmutz J."/>
            <person name="Willis J.H."/>
            <person name="Rokhsar D.S."/>
        </authorList>
    </citation>
    <scope>NUCLEOTIDE SEQUENCE [LARGE SCALE GENOMIC DNA]</scope>
    <source>
        <strain evidence="2">cv. DUN x IM62</strain>
    </source>
</reference>
<dbReference type="AlphaFoldDB" id="A0A022RX29"/>
<keyword evidence="2" id="KW-1185">Reference proteome</keyword>
<name>A0A022RX29_ERYGU</name>
<proteinExistence type="predicted"/>
<evidence type="ECO:0000313" key="2">
    <source>
        <dbReference type="Proteomes" id="UP000030748"/>
    </source>
</evidence>